<evidence type="ECO:0000256" key="11">
    <source>
        <dbReference type="ARBA" id="ARBA00083107"/>
    </source>
</evidence>
<evidence type="ECO:0000256" key="2">
    <source>
        <dbReference type="ARBA" id="ARBA00005862"/>
    </source>
</evidence>
<dbReference type="PRINTS" id="PR00147">
    <property type="entry name" value="DNAPHOTLYASE"/>
</dbReference>
<feature type="site" description="Electron transfer via tryptophanyl radical" evidence="13">
    <location>
        <position position="320"/>
    </location>
</feature>
<dbReference type="PROSITE" id="PS00394">
    <property type="entry name" value="DNA_PHOTOLYASES_1_1"/>
    <property type="match status" value="1"/>
</dbReference>
<dbReference type="InterPro" id="IPR005101">
    <property type="entry name" value="Cryptochr/Photolyase_FAD-bd"/>
</dbReference>
<dbReference type="EC" id="4.1.99.3" evidence="3"/>
<dbReference type="InterPro" id="IPR036155">
    <property type="entry name" value="Crypto/Photolyase_N_sf"/>
</dbReference>
<feature type="site" description="Electron transfer via tryptophanyl radical" evidence="13">
    <location>
        <position position="373"/>
    </location>
</feature>
<dbReference type="Gene3D" id="1.10.579.10">
    <property type="entry name" value="DNA Cyclobutane Dipyrimidine Photolyase, subunit A, domain 3"/>
    <property type="match status" value="1"/>
</dbReference>
<dbReference type="PANTHER" id="PTHR11455:SF9">
    <property type="entry name" value="CRYPTOCHROME CIRCADIAN CLOCK 5 ISOFORM X1"/>
    <property type="match status" value="1"/>
</dbReference>
<feature type="binding site" evidence="12">
    <location>
        <position position="234"/>
    </location>
    <ligand>
        <name>FAD</name>
        <dbReference type="ChEBI" id="CHEBI:57692"/>
    </ligand>
</feature>
<evidence type="ECO:0000256" key="1">
    <source>
        <dbReference type="ARBA" id="ARBA00001932"/>
    </source>
</evidence>
<dbReference type="Gene3D" id="1.25.40.80">
    <property type="match status" value="1"/>
</dbReference>
<evidence type="ECO:0000256" key="13">
    <source>
        <dbReference type="PIRSR" id="PIRSR602081-2"/>
    </source>
</evidence>
<dbReference type="InterPro" id="IPR014729">
    <property type="entry name" value="Rossmann-like_a/b/a_fold"/>
</dbReference>
<evidence type="ECO:0000256" key="12">
    <source>
        <dbReference type="PIRSR" id="PIRSR602081-1"/>
    </source>
</evidence>
<evidence type="ECO:0000256" key="7">
    <source>
        <dbReference type="ARBA" id="ARBA00022991"/>
    </source>
</evidence>
<dbReference type="GO" id="GO:0003904">
    <property type="term" value="F:deoxyribodipyrimidine photo-lyase activity"/>
    <property type="evidence" value="ECO:0007669"/>
    <property type="project" value="UniProtKB-EC"/>
</dbReference>
<protein>
    <recommendedName>
        <fullName evidence="4">Deoxyribodipyrimidine photo-lyase</fullName>
        <ecNumber evidence="3">4.1.99.3</ecNumber>
    </recommendedName>
    <alternativeName>
        <fullName evidence="8">DNA photolyase</fullName>
    </alternativeName>
    <alternativeName>
        <fullName evidence="11">Photoreactivating enzyme</fullName>
    </alternativeName>
</protein>
<keyword evidence="16" id="KW-0456">Lyase</keyword>
<comment type="caution">
    <text evidence="16">The sequence shown here is derived from an EMBL/GenBank/DDBJ whole genome shotgun (WGS) entry which is preliminary data.</text>
</comment>
<dbReference type="InterPro" id="IPR006050">
    <property type="entry name" value="DNA_photolyase_N"/>
</dbReference>
<dbReference type="SUPFAM" id="SSF48173">
    <property type="entry name" value="Cryptochrome/photolyase FAD-binding domain"/>
    <property type="match status" value="1"/>
</dbReference>
<dbReference type="Proteomes" id="UP000273643">
    <property type="component" value="Unassembled WGS sequence"/>
</dbReference>
<gene>
    <name evidence="16" type="ORF">EDC38_0703</name>
</gene>
<evidence type="ECO:0000256" key="8">
    <source>
        <dbReference type="ARBA" id="ARBA00031671"/>
    </source>
</evidence>
<feature type="binding site" evidence="12">
    <location>
        <begin position="288"/>
        <end position="295"/>
    </location>
    <ligand>
        <name>FAD</name>
        <dbReference type="ChEBI" id="CHEBI:57692"/>
    </ligand>
</feature>
<dbReference type="Gene3D" id="3.40.50.620">
    <property type="entry name" value="HUPs"/>
    <property type="match status" value="1"/>
</dbReference>
<dbReference type="GO" id="GO:0003677">
    <property type="term" value="F:DNA binding"/>
    <property type="evidence" value="ECO:0007669"/>
    <property type="project" value="TreeGrafter"/>
</dbReference>
<comment type="cofactor">
    <cofactor evidence="1">
        <name>(6R)-5,10-methylene-5,6,7,8-tetrahydrofolate</name>
        <dbReference type="ChEBI" id="CHEBI:15636"/>
    </cofactor>
</comment>
<proteinExistence type="inferred from homology"/>
<dbReference type="GO" id="GO:0000719">
    <property type="term" value="P:photoreactive repair"/>
    <property type="evidence" value="ECO:0007669"/>
    <property type="project" value="UniProtKB-ARBA"/>
</dbReference>
<sequence>MVSSENQRILVWLRNDMRLRDNPALYNAAEAGEGVVAVYVLCEDFIERHSTAPSRLDFIRRHLRQMQTDLAERNIPLVLLRVRRAGEIPHQLLSLSRREGCHSLYFNAEYPLDELNRDRAVAEYFHDHDRHYKRFHDRVILPPGKVRNGQGEPYQVFTAFKRRWIQMARELPMVPHGLPAVQPKALGQVSDAGMTLDSLFRGVHLKDLSALWPAGEEEALSRLAEFADGPIRDYKSKRDLPAEAATSTLSPYLAVGSLSPRQCLTAALSANEGRWDEGSEGVTTWISELVWRDFYQHVTVDFPVVCKHKPLQGHTDAFPWRDDEEDFNRWRRGETGIPIVDAAMRQLLDTGWMHNRLRMIVAMFLTKNLRIDWRLGERWFMSQLIDGDFAANNGGWQWSASTGTDAAPYFRIFNPVTQSERFDPDGRFIRKYVPELARVSTRQIHQPPPVPGYPAPMVDLKASRKETIALFQQLNGSSSKG</sequence>
<evidence type="ECO:0000256" key="9">
    <source>
        <dbReference type="ARBA" id="ARBA00033999"/>
    </source>
</evidence>
<keyword evidence="6 12" id="KW-0274">FAD</keyword>
<dbReference type="FunFam" id="1.10.579.10:FF:000003">
    <property type="entry name" value="Deoxyribodipyrimidine photo-lyase"/>
    <property type="match status" value="1"/>
</dbReference>
<dbReference type="RefSeq" id="WP_123637339.1">
    <property type="nucleotide sequence ID" value="NZ_RJUK01000001.1"/>
</dbReference>
<feature type="binding site" evidence="12">
    <location>
        <begin position="386"/>
        <end position="388"/>
    </location>
    <ligand>
        <name>FAD</name>
        <dbReference type="ChEBI" id="CHEBI:57692"/>
    </ligand>
</feature>
<dbReference type="InterPro" id="IPR018394">
    <property type="entry name" value="DNA_photolyase_1_CS_C"/>
</dbReference>
<comment type="function">
    <text evidence="10">Involved in repair of UV radiation-induced DNA damage. Catalyzes the light-dependent monomerization (300-600 nm) of cyclobutyl pyrimidine dimers (in cis-syn configuration), which are formed between adjacent bases on the same DNA strand upon exposure to ultraviolet radiation.</text>
</comment>
<name>A0A3N1NYN1_9GAMM</name>
<dbReference type="GO" id="GO:0071949">
    <property type="term" value="F:FAD binding"/>
    <property type="evidence" value="ECO:0007669"/>
    <property type="project" value="TreeGrafter"/>
</dbReference>
<keyword evidence="17" id="KW-1185">Reference proteome</keyword>
<reference evidence="16 17" key="1">
    <citation type="submission" date="2018-11" db="EMBL/GenBank/DDBJ databases">
        <title>Genomic Encyclopedia of Type Strains, Phase IV (KMG-IV): sequencing the most valuable type-strain genomes for metagenomic binning, comparative biology and taxonomic classification.</title>
        <authorList>
            <person name="Goeker M."/>
        </authorList>
    </citation>
    <scope>NUCLEOTIDE SEQUENCE [LARGE SCALE GENOMIC DNA]</scope>
    <source>
        <strain evidence="16 17">DSM 16974</strain>
    </source>
</reference>
<dbReference type="EMBL" id="RJUK01000001">
    <property type="protein sequence ID" value="ROQ20107.1"/>
    <property type="molecule type" value="Genomic_DNA"/>
</dbReference>
<dbReference type="Pfam" id="PF00875">
    <property type="entry name" value="DNA_photolyase"/>
    <property type="match status" value="1"/>
</dbReference>
<dbReference type="InterPro" id="IPR036134">
    <property type="entry name" value="Crypto/Photolyase_FAD-like_sf"/>
</dbReference>
<evidence type="ECO:0000259" key="15">
    <source>
        <dbReference type="PROSITE" id="PS51645"/>
    </source>
</evidence>
<comment type="similarity">
    <text evidence="2">Belongs to the DNA photolyase class-1 family.</text>
</comment>
<dbReference type="InterPro" id="IPR002081">
    <property type="entry name" value="Cryptochrome/DNA_photolyase_1"/>
</dbReference>
<evidence type="ECO:0000256" key="4">
    <source>
        <dbReference type="ARBA" id="ARBA00014046"/>
    </source>
</evidence>
<feature type="domain" description="Photolyase/cryptochrome alpha/beta" evidence="15">
    <location>
        <begin position="7"/>
        <end position="140"/>
    </location>
</feature>
<dbReference type="OrthoDB" id="9772484at2"/>
<feature type="site" description="Electron transfer via tryptophanyl radical" evidence="13">
    <location>
        <position position="396"/>
    </location>
</feature>
<evidence type="ECO:0000256" key="14">
    <source>
        <dbReference type="RuleBase" id="RU004182"/>
    </source>
</evidence>
<evidence type="ECO:0000256" key="6">
    <source>
        <dbReference type="ARBA" id="ARBA00022827"/>
    </source>
</evidence>
<comment type="similarity">
    <text evidence="14">Belongs to the DNA photolyase family.</text>
</comment>
<organism evidence="16 17">
    <name type="scientific">Marinimicrobium koreense</name>
    <dbReference type="NCBI Taxonomy" id="306545"/>
    <lineage>
        <taxon>Bacteria</taxon>
        <taxon>Pseudomonadati</taxon>
        <taxon>Pseudomonadota</taxon>
        <taxon>Gammaproteobacteria</taxon>
        <taxon>Cellvibrionales</taxon>
        <taxon>Cellvibrionaceae</taxon>
        <taxon>Marinimicrobium</taxon>
    </lineage>
</organism>
<comment type="cofactor">
    <cofactor evidence="12">
        <name>FAD</name>
        <dbReference type="ChEBI" id="CHEBI:57692"/>
    </cofactor>
    <text evidence="12">Binds 1 FAD per subunit.</text>
</comment>
<feature type="binding site" evidence="12">
    <location>
        <position position="285"/>
    </location>
    <ligand>
        <name>FAD</name>
        <dbReference type="ChEBI" id="CHEBI:57692"/>
    </ligand>
</feature>
<dbReference type="PANTHER" id="PTHR11455">
    <property type="entry name" value="CRYPTOCHROME"/>
    <property type="match status" value="1"/>
</dbReference>
<accession>A0A3N1NYN1</accession>
<comment type="catalytic activity">
    <reaction evidence="9">
        <text>cyclobutadipyrimidine (in DNA) = 2 pyrimidine residues (in DNA).</text>
        <dbReference type="EC" id="4.1.99.3"/>
    </reaction>
</comment>
<evidence type="ECO:0000256" key="10">
    <source>
        <dbReference type="ARBA" id="ARBA00059220"/>
    </source>
</evidence>
<keyword evidence="7 14" id="KW-0157">Chromophore</keyword>
<dbReference type="GO" id="GO:0009416">
    <property type="term" value="P:response to light stimulus"/>
    <property type="evidence" value="ECO:0007669"/>
    <property type="project" value="TreeGrafter"/>
</dbReference>
<dbReference type="PROSITE" id="PS51645">
    <property type="entry name" value="PHR_CRY_ALPHA_BETA"/>
    <property type="match status" value="1"/>
</dbReference>
<evidence type="ECO:0000313" key="17">
    <source>
        <dbReference type="Proteomes" id="UP000273643"/>
    </source>
</evidence>
<evidence type="ECO:0000256" key="5">
    <source>
        <dbReference type="ARBA" id="ARBA00022630"/>
    </source>
</evidence>
<evidence type="ECO:0000256" key="3">
    <source>
        <dbReference type="ARBA" id="ARBA00013149"/>
    </source>
</evidence>
<evidence type="ECO:0000313" key="16">
    <source>
        <dbReference type="EMBL" id="ROQ20107.1"/>
    </source>
</evidence>
<dbReference type="AlphaFoldDB" id="A0A3N1NYN1"/>
<keyword evidence="5 12" id="KW-0285">Flavoprotein</keyword>
<feature type="binding site" evidence="12">
    <location>
        <begin position="246"/>
        <end position="250"/>
    </location>
    <ligand>
        <name>FAD</name>
        <dbReference type="ChEBI" id="CHEBI:57692"/>
    </ligand>
</feature>
<dbReference type="SUPFAM" id="SSF52425">
    <property type="entry name" value="Cryptochrome/photolyase, N-terminal domain"/>
    <property type="match status" value="1"/>
</dbReference>
<dbReference type="Pfam" id="PF03441">
    <property type="entry name" value="FAD_binding_7"/>
    <property type="match status" value="1"/>
</dbReference>